<feature type="region of interest" description="Disordered" evidence="3">
    <location>
        <begin position="243"/>
        <end position="278"/>
    </location>
</feature>
<feature type="region of interest" description="Disordered" evidence="3">
    <location>
        <begin position="407"/>
        <end position="453"/>
    </location>
</feature>
<dbReference type="Pfam" id="PF13891">
    <property type="entry name" value="zf-C3HC3H_KANSL2"/>
    <property type="match status" value="2"/>
</dbReference>
<dbReference type="GO" id="GO:0005634">
    <property type="term" value="C:nucleus"/>
    <property type="evidence" value="ECO:0007669"/>
    <property type="project" value="UniProtKB-SubCell"/>
</dbReference>
<dbReference type="PANTHER" id="PTHR16198:SF2">
    <property type="entry name" value="INO80 COMPLEX SUBUNIT D"/>
    <property type="match status" value="1"/>
</dbReference>
<feature type="compositionally biased region" description="Polar residues" evidence="3">
    <location>
        <begin position="1426"/>
        <end position="1444"/>
    </location>
</feature>
<keyword evidence="2" id="KW-0539">Nucleus</keyword>
<feature type="region of interest" description="Disordered" evidence="3">
    <location>
        <begin position="1505"/>
        <end position="1524"/>
    </location>
</feature>
<proteinExistence type="predicted"/>
<dbReference type="OrthoDB" id="10038011at2759"/>
<comment type="caution">
    <text evidence="5">The sequence shown here is derived from an EMBL/GenBank/DDBJ whole genome shotgun (WGS) entry which is preliminary data.</text>
</comment>
<feature type="compositionally biased region" description="Low complexity" evidence="3">
    <location>
        <begin position="418"/>
        <end position="440"/>
    </location>
</feature>
<feature type="region of interest" description="Disordered" evidence="3">
    <location>
        <begin position="358"/>
        <end position="387"/>
    </location>
</feature>
<evidence type="ECO:0000256" key="3">
    <source>
        <dbReference type="SAM" id="MobiDB-lite"/>
    </source>
</evidence>
<evidence type="ECO:0000313" key="6">
    <source>
        <dbReference type="Proteomes" id="UP000678393"/>
    </source>
</evidence>
<name>A0A8S3ZX33_9EUPU</name>
<sequence>MYEGKNIHYSSADSKLLCSFSGKLCNQRRLNGYGFCVRHILEDPTAPFKRCAYVAKSSNQMCTQAIPKHEERRYCNNHMQVLGMLPKKERKKKDKPGVVSENKLQLINSGNAKAKFSLSKDTSTPVIKPPPSAGDPDDPYAFPDAGPAENKPGDLTGVMPASCDSILGKSLQTGQGFVRSASDISSTAGFSLSGGSTIAKYYPELAEKLEKMRAKPETKVVPKSRARVSRTMNKLQTKIAQNKINEKLRKSQELNQTDSNSSPIQVSSPEHGAEFELSPSLDRVFSPVLRTYGSHGSATGSFPPNLSASRYEQLPGTQDIPPLPQVDTSFLATLAVQDSMGFQNTLNETGLSERLMAAHTPPRLPPPYPGSSTLSTPSSLASTDLPASAFSPQTNLNCVLENFSASHSPQRTTITQTGPSGPSSLSSLSFSSPHSLHPGLQTPTPPGFLSPASSSSFPSSIASNYSFPTSAGTTDSQLPSLKSVNNRLPTIPPSNINIFSMLNINPKQLSIDPATGLPQQHLLPSPNTLAAHLSLPPPPPYVPPVVPPKVAVATQQQSIPQSKIPAPVPASAPVTPKTSVPHTKLHKLTGILSEKVAKRKLKSDLAVNYYSLYAKRKISNHCLVGPFLASSDDDSEDGGVDMLPWQRDVFSASSDEEAEYDDELPNDVPMGMRPTKLSLLKTRLRRQWCQAKNAYNTNRLVQSSNNQATLALIRTARNSAACAVRALWQITHVKKSKRKLQRRLPKRKICCHKNEKEGQCQNQCLPYANHCLKHITYNINQQLFDFCTAKFANNVQCCLPSFDLRHELPLCQEHAAKTDNYQKQLALENKKKPRKKSKPPALTRPPRKGKKKKKGRYARTQNLVSQVQSSGIDSALSDVDVTTVDSGKQEESTLRVSVSPSHGSELAHAAAATAIAQVPSSVASSGFSVPISRGNKNLDHGLELEEPLSPDFDKPFELPLEQASRLLDESDFQEVVNKMPFDALDLFGKNGEPEHESEVADLSSASKARDALEKLLTGTMSEEESMQIAMLLAQNLQTDAELAHHAGLMNEIIPSTTAQGDSRLLSLGGMGMDISMTPHLLGLSVSDSSLLSMQPAGLNDSSGLGVAHMGLHSSQQQMLHPHQAGVMQHLSLTTASSMSGSYGHQDSLKMNAASFHPLQQHQVLASPATSAATMDSIPSVFTADLNAMYGHADSMSQSHLSVDHNSVLNLKHITGLDSFSVSTAKAVLRHHLSPSQPVTTNAGIKTSNVYAVSAQAGYHPDMVGVQIPLTQANLELSRSIINLEASSITQGGYSLQSLPVITVQSRSDKGVSYQSISSQLSSSKLLSSSSSEFPQTLALSTPSRAKKAKLMTSSKTSSVIAHQQMLHQSLQPQPQHGVQLQHRSQLPQQSVQHILQATAPPQTRSLAIPDASKAVRPLDKPPSSPNLPTTTAVKSHASTGQALSTRRLVLPGVETLHHRDNSKQVFTSLALSTSDSSKVKLHNSNMQLTDITRTRMSLQESLNSQHTMNSVSSTQASFTSSSYSNSKLGNTVRYSLTADSSLAPAASLTTTIRHNLLTGPSGPTTESILVTVRQPSPLESVPTTVRHTLPDTLSSPITLPSSPSLHMHPPPASSSSSSSLSSSQEIPSYSSHNKLPQSGIITQSSSLFHSDLHRPQWVPMATNITLQNGLPFVSSASRAQLSNRLHPAGKGSVKNKQSNAAAEAARISALATAAGVPVVCNQVSLPGFVQGISTTTFKTTGSS</sequence>
<dbReference type="Proteomes" id="UP000678393">
    <property type="component" value="Unassembled WGS sequence"/>
</dbReference>
<feature type="compositionally biased region" description="Low complexity" evidence="3">
    <location>
        <begin position="1510"/>
        <end position="1524"/>
    </location>
</feature>
<feature type="domain" description="KANL2-like probable zinc-finger" evidence="4">
    <location>
        <begin position="757"/>
        <end position="815"/>
    </location>
</feature>
<dbReference type="EMBL" id="CAJHNH020004334">
    <property type="protein sequence ID" value="CAG5130891.1"/>
    <property type="molecule type" value="Genomic_DNA"/>
</dbReference>
<feature type="region of interest" description="Disordered" evidence="3">
    <location>
        <begin position="294"/>
        <end position="319"/>
    </location>
</feature>
<evidence type="ECO:0000256" key="2">
    <source>
        <dbReference type="ARBA" id="ARBA00023242"/>
    </source>
</evidence>
<feature type="compositionally biased region" description="Low complexity" evidence="3">
    <location>
        <begin position="370"/>
        <end position="386"/>
    </location>
</feature>
<accession>A0A8S3ZX33</accession>
<feature type="compositionally biased region" description="Low complexity" evidence="3">
    <location>
        <begin position="562"/>
        <end position="578"/>
    </location>
</feature>
<dbReference type="InterPro" id="IPR025927">
    <property type="entry name" value="Znf_KANL2-like"/>
</dbReference>
<feature type="region of interest" description="Disordered" evidence="3">
    <location>
        <begin position="118"/>
        <end position="153"/>
    </location>
</feature>
<evidence type="ECO:0000313" key="5">
    <source>
        <dbReference type="EMBL" id="CAG5130891.1"/>
    </source>
</evidence>
<feature type="region of interest" description="Disordered" evidence="3">
    <location>
        <begin position="826"/>
        <end position="861"/>
    </location>
</feature>
<feature type="compositionally biased region" description="Basic residues" evidence="3">
    <location>
        <begin position="845"/>
        <end position="857"/>
    </location>
</feature>
<reference evidence="5" key="1">
    <citation type="submission" date="2021-04" db="EMBL/GenBank/DDBJ databases">
        <authorList>
            <consortium name="Molecular Ecology Group"/>
        </authorList>
    </citation>
    <scope>NUCLEOTIDE SEQUENCE</scope>
</reference>
<comment type="subcellular location">
    <subcellularLocation>
        <location evidence="1">Nucleus</location>
    </subcellularLocation>
</comment>
<feature type="compositionally biased region" description="Polar residues" evidence="3">
    <location>
        <begin position="253"/>
        <end position="268"/>
    </location>
</feature>
<feature type="region of interest" description="Disordered" evidence="3">
    <location>
        <begin position="1366"/>
        <end position="1389"/>
    </location>
</feature>
<evidence type="ECO:0000256" key="1">
    <source>
        <dbReference type="ARBA" id="ARBA00004123"/>
    </source>
</evidence>
<feature type="domain" description="KANL2-like probable zinc-finger" evidence="4">
    <location>
        <begin position="18"/>
        <end position="79"/>
    </location>
</feature>
<gene>
    <name evidence="5" type="ORF">CUNI_LOCUS16449</name>
</gene>
<keyword evidence="6" id="KW-1185">Reference proteome</keyword>
<protein>
    <recommendedName>
        <fullName evidence="4">KANL2-like probable zinc-finger domain-containing protein</fullName>
    </recommendedName>
</protein>
<dbReference type="PANTHER" id="PTHR16198">
    <property type="match status" value="1"/>
</dbReference>
<feature type="compositionally biased region" description="Polar residues" evidence="3">
    <location>
        <begin position="407"/>
        <end position="417"/>
    </location>
</feature>
<feature type="region of interest" description="Disordered" evidence="3">
    <location>
        <begin position="561"/>
        <end position="581"/>
    </location>
</feature>
<organism evidence="5 6">
    <name type="scientific">Candidula unifasciata</name>
    <dbReference type="NCBI Taxonomy" id="100452"/>
    <lineage>
        <taxon>Eukaryota</taxon>
        <taxon>Metazoa</taxon>
        <taxon>Spiralia</taxon>
        <taxon>Lophotrochozoa</taxon>
        <taxon>Mollusca</taxon>
        <taxon>Gastropoda</taxon>
        <taxon>Heterobranchia</taxon>
        <taxon>Euthyneura</taxon>
        <taxon>Panpulmonata</taxon>
        <taxon>Eupulmonata</taxon>
        <taxon>Stylommatophora</taxon>
        <taxon>Helicina</taxon>
        <taxon>Helicoidea</taxon>
        <taxon>Geomitridae</taxon>
        <taxon>Candidula</taxon>
    </lineage>
</organism>
<feature type="region of interest" description="Disordered" evidence="3">
    <location>
        <begin position="1573"/>
        <end position="1635"/>
    </location>
</feature>
<feature type="compositionally biased region" description="Polar residues" evidence="3">
    <location>
        <begin position="294"/>
        <end position="310"/>
    </location>
</feature>
<feature type="region of interest" description="Disordered" evidence="3">
    <location>
        <begin position="1414"/>
        <end position="1444"/>
    </location>
</feature>
<feature type="compositionally biased region" description="Low complexity" evidence="3">
    <location>
        <begin position="1590"/>
        <end position="1632"/>
    </location>
</feature>
<evidence type="ECO:0000259" key="4">
    <source>
        <dbReference type="Pfam" id="PF13891"/>
    </source>
</evidence>